<proteinExistence type="predicted"/>
<sequence length="155" mass="18510">SNQKRSQKLPDPDKLTDGTNPSYEEWKYKLEARFRQNDDHFKKKIRHQGRSLSLSYILFEKSTKRTIYVSDALEHMDSIYCNPNEALDARDKLRTMKLTPAKKFIKFRAEFTCLAYKSLLPSSQWIDEFHYRMYASLKIIMVPWAKNPNISFKEY</sequence>
<feature type="region of interest" description="Disordered" evidence="1">
    <location>
        <begin position="1"/>
        <end position="21"/>
    </location>
</feature>
<organism evidence="2 3">
    <name type="scientific">Glonium stellatum</name>
    <dbReference type="NCBI Taxonomy" id="574774"/>
    <lineage>
        <taxon>Eukaryota</taxon>
        <taxon>Fungi</taxon>
        <taxon>Dikarya</taxon>
        <taxon>Ascomycota</taxon>
        <taxon>Pezizomycotina</taxon>
        <taxon>Dothideomycetes</taxon>
        <taxon>Pleosporomycetidae</taxon>
        <taxon>Gloniales</taxon>
        <taxon>Gloniaceae</taxon>
        <taxon>Glonium</taxon>
    </lineage>
</organism>
<reference evidence="2 3" key="1">
    <citation type="journal article" date="2016" name="Nat. Commun.">
        <title>Ectomycorrhizal ecology is imprinted in the genome of the dominant symbiotic fungus Cenococcum geophilum.</title>
        <authorList>
            <consortium name="DOE Joint Genome Institute"/>
            <person name="Peter M."/>
            <person name="Kohler A."/>
            <person name="Ohm R.A."/>
            <person name="Kuo A."/>
            <person name="Krutzmann J."/>
            <person name="Morin E."/>
            <person name="Arend M."/>
            <person name="Barry K.W."/>
            <person name="Binder M."/>
            <person name="Choi C."/>
            <person name="Clum A."/>
            <person name="Copeland A."/>
            <person name="Grisel N."/>
            <person name="Haridas S."/>
            <person name="Kipfer T."/>
            <person name="LaButti K."/>
            <person name="Lindquist E."/>
            <person name="Lipzen A."/>
            <person name="Maire R."/>
            <person name="Meier B."/>
            <person name="Mihaltcheva S."/>
            <person name="Molinier V."/>
            <person name="Murat C."/>
            <person name="Poggeler S."/>
            <person name="Quandt C.A."/>
            <person name="Sperisen C."/>
            <person name="Tritt A."/>
            <person name="Tisserant E."/>
            <person name="Crous P.W."/>
            <person name="Henrissat B."/>
            <person name="Nehls U."/>
            <person name="Egli S."/>
            <person name="Spatafora J.W."/>
            <person name="Grigoriev I.V."/>
            <person name="Martin F.M."/>
        </authorList>
    </citation>
    <scope>NUCLEOTIDE SEQUENCE [LARGE SCALE GENOMIC DNA]</scope>
    <source>
        <strain evidence="2 3">CBS 207.34</strain>
    </source>
</reference>
<dbReference type="OrthoDB" id="4509994at2759"/>
<feature type="non-terminal residue" evidence="2">
    <location>
        <position position="155"/>
    </location>
</feature>
<evidence type="ECO:0000313" key="2">
    <source>
        <dbReference type="EMBL" id="OCL02121.1"/>
    </source>
</evidence>
<gene>
    <name evidence="2" type="ORF">AOQ84DRAFT_264947</name>
</gene>
<dbReference type="Proteomes" id="UP000250140">
    <property type="component" value="Unassembled WGS sequence"/>
</dbReference>
<keyword evidence="3" id="KW-1185">Reference proteome</keyword>
<evidence type="ECO:0000313" key="3">
    <source>
        <dbReference type="Proteomes" id="UP000250140"/>
    </source>
</evidence>
<dbReference type="AlphaFoldDB" id="A0A8E2ENZ5"/>
<evidence type="ECO:0000256" key="1">
    <source>
        <dbReference type="SAM" id="MobiDB-lite"/>
    </source>
</evidence>
<name>A0A8E2ENZ5_9PEZI</name>
<feature type="non-terminal residue" evidence="2">
    <location>
        <position position="1"/>
    </location>
</feature>
<protein>
    <submittedName>
        <fullName evidence="2">Uncharacterized protein</fullName>
    </submittedName>
</protein>
<dbReference type="EMBL" id="KV751001">
    <property type="protein sequence ID" value="OCL02121.1"/>
    <property type="molecule type" value="Genomic_DNA"/>
</dbReference>
<accession>A0A8E2ENZ5</accession>